<evidence type="ECO:0000256" key="7">
    <source>
        <dbReference type="ARBA" id="ARBA00023242"/>
    </source>
</evidence>
<keyword evidence="3" id="KW-0862">Zinc</keyword>
<keyword evidence="5" id="KW-0238">DNA-binding</keyword>
<evidence type="ECO:0000313" key="9">
    <source>
        <dbReference type="EMBL" id="KAG0689934.1"/>
    </source>
</evidence>
<keyword evidence="2" id="KW-0479">Metal-binding</keyword>
<protein>
    <recommendedName>
        <fullName evidence="8">Zn(2)-C6 fungal-type domain-containing protein</fullName>
    </recommendedName>
</protein>
<dbReference type="GO" id="GO:0005634">
    <property type="term" value="C:nucleus"/>
    <property type="evidence" value="ECO:0007669"/>
    <property type="project" value="UniProtKB-SubCell"/>
</dbReference>
<evidence type="ECO:0000256" key="1">
    <source>
        <dbReference type="ARBA" id="ARBA00004123"/>
    </source>
</evidence>
<feature type="domain" description="Zn(2)-C6 fungal-type" evidence="8">
    <location>
        <begin position="15"/>
        <end position="46"/>
    </location>
</feature>
<organism evidence="9 10">
    <name type="scientific">Pichia californica</name>
    <dbReference type="NCBI Taxonomy" id="460514"/>
    <lineage>
        <taxon>Eukaryota</taxon>
        <taxon>Fungi</taxon>
        <taxon>Dikarya</taxon>
        <taxon>Ascomycota</taxon>
        <taxon>Saccharomycotina</taxon>
        <taxon>Pichiomycetes</taxon>
        <taxon>Pichiales</taxon>
        <taxon>Pichiaceae</taxon>
        <taxon>Pichia</taxon>
    </lineage>
</organism>
<dbReference type="InterPro" id="IPR036864">
    <property type="entry name" value="Zn2-C6_fun-type_DNA-bd_sf"/>
</dbReference>
<dbReference type="SUPFAM" id="SSF57701">
    <property type="entry name" value="Zn2/Cys6 DNA-binding domain"/>
    <property type="match status" value="1"/>
</dbReference>
<dbReference type="EMBL" id="PUHW01000053">
    <property type="protein sequence ID" value="KAG0689934.1"/>
    <property type="molecule type" value="Genomic_DNA"/>
</dbReference>
<evidence type="ECO:0000259" key="8">
    <source>
        <dbReference type="PROSITE" id="PS50048"/>
    </source>
</evidence>
<dbReference type="CDD" id="cd00067">
    <property type="entry name" value="GAL4"/>
    <property type="match status" value="1"/>
</dbReference>
<dbReference type="PANTHER" id="PTHR31313">
    <property type="entry name" value="TY1 ENHANCER ACTIVATOR"/>
    <property type="match status" value="1"/>
</dbReference>
<keyword evidence="10" id="KW-1185">Reference proteome</keyword>
<evidence type="ECO:0000256" key="5">
    <source>
        <dbReference type="ARBA" id="ARBA00023125"/>
    </source>
</evidence>
<reference evidence="9" key="1">
    <citation type="submission" date="2020-11" db="EMBL/GenBank/DDBJ databases">
        <title>Kefir isolates.</title>
        <authorList>
            <person name="Marcisauskas S."/>
            <person name="Kim Y."/>
            <person name="Blasche S."/>
        </authorList>
    </citation>
    <scope>NUCLEOTIDE SEQUENCE</scope>
    <source>
        <strain evidence="9">Olga-1</strain>
    </source>
</reference>
<dbReference type="InterPro" id="IPR051615">
    <property type="entry name" value="Transcr_Regulatory_Elem"/>
</dbReference>
<evidence type="ECO:0000256" key="3">
    <source>
        <dbReference type="ARBA" id="ARBA00022833"/>
    </source>
</evidence>
<gene>
    <name evidence="9" type="ORF">C6P40_004174</name>
</gene>
<dbReference type="GO" id="GO:0003677">
    <property type="term" value="F:DNA binding"/>
    <property type="evidence" value="ECO:0007669"/>
    <property type="project" value="UniProtKB-KW"/>
</dbReference>
<dbReference type="SMART" id="SM00906">
    <property type="entry name" value="Fungal_trans"/>
    <property type="match status" value="1"/>
</dbReference>
<dbReference type="GO" id="GO:0000981">
    <property type="term" value="F:DNA-binding transcription factor activity, RNA polymerase II-specific"/>
    <property type="evidence" value="ECO:0007669"/>
    <property type="project" value="InterPro"/>
</dbReference>
<accession>A0A9P6WMM2</accession>
<dbReference type="InterPro" id="IPR001138">
    <property type="entry name" value="Zn2Cys6_DnaBD"/>
</dbReference>
<evidence type="ECO:0000256" key="6">
    <source>
        <dbReference type="ARBA" id="ARBA00023163"/>
    </source>
</evidence>
<proteinExistence type="predicted"/>
<comment type="caution">
    <text evidence="9">The sequence shown here is derived from an EMBL/GenBank/DDBJ whole genome shotgun (WGS) entry which is preliminary data.</text>
</comment>
<keyword evidence="7" id="KW-0539">Nucleus</keyword>
<evidence type="ECO:0000256" key="2">
    <source>
        <dbReference type="ARBA" id="ARBA00022723"/>
    </source>
</evidence>
<dbReference type="Proteomes" id="UP000697127">
    <property type="component" value="Unassembled WGS sequence"/>
</dbReference>
<dbReference type="AlphaFoldDB" id="A0A9P6WMM2"/>
<dbReference type="InterPro" id="IPR007219">
    <property type="entry name" value="XnlR_reg_dom"/>
</dbReference>
<evidence type="ECO:0000313" key="10">
    <source>
        <dbReference type="Proteomes" id="UP000697127"/>
    </source>
</evidence>
<dbReference type="CDD" id="cd12148">
    <property type="entry name" value="fungal_TF_MHR"/>
    <property type="match status" value="1"/>
</dbReference>
<keyword evidence="6" id="KW-0804">Transcription</keyword>
<sequence>MNKEKDTVTRRTRLACVRCRERKKKCDGGKPICQSCIDNGVVNCKYLYNQDKRRPYTNNYVDSLKKHIKILESKLQKFESLPTSAITGSKSVGKENDNDAECSMVNNINELLDYSGKIKASDGNSYRYYGPRSTVSFVINDTPLINTRPLIKSNEIIELFELGSNPEFENHLYNLYFAYQNCTLVLIWREKFFQQLNLPKNERNPNFLTTSLQNVMLAIGTIFNSNIEKEKKFYIANQYAIRSRTFLDKEISNPLISTVQTCGLLSIFYVYLNEDSLSSYFSGAAISIAYSLGLNIGDQVVLNSEFFSDDEIELRRITFWAMYLLERTLNNMLGRPVLLKPESIISMVPSETGIPDYEQWLSPYNNNNNNKNVESQSLKNYTRCFSLITYSIELWIITSKPLDHIYLCFKPSIPSELEFIVNKANIELLQFENTFPEYLTFSYVVTYQNRETISPGIFLFQMKFQYIKILLHRVFFIRKFELPQQFDEEEILLHKKVCYESAMNIGKLASIYGKSFGYKNFEFSTPDMICTAAIILLFFIRYPKITSDQNSNKENESQVRNSSLNMYNHLKNGLVHIAESNLWAKRSLCVLKQLITDWGLSDII</sequence>
<dbReference type="Pfam" id="PF00172">
    <property type="entry name" value="Zn_clus"/>
    <property type="match status" value="1"/>
</dbReference>
<evidence type="ECO:0000256" key="4">
    <source>
        <dbReference type="ARBA" id="ARBA00023015"/>
    </source>
</evidence>
<comment type="subcellular location">
    <subcellularLocation>
        <location evidence="1">Nucleus</location>
    </subcellularLocation>
</comment>
<dbReference type="Pfam" id="PF04082">
    <property type="entry name" value="Fungal_trans"/>
    <property type="match status" value="1"/>
</dbReference>
<dbReference type="SMART" id="SM00066">
    <property type="entry name" value="GAL4"/>
    <property type="match status" value="1"/>
</dbReference>
<dbReference type="PROSITE" id="PS50048">
    <property type="entry name" value="ZN2_CY6_FUNGAL_2"/>
    <property type="match status" value="1"/>
</dbReference>
<dbReference type="Gene3D" id="4.10.240.10">
    <property type="entry name" value="Zn(2)-C6 fungal-type DNA-binding domain"/>
    <property type="match status" value="1"/>
</dbReference>
<name>A0A9P6WMM2_9ASCO</name>
<dbReference type="PANTHER" id="PTHR31313:SF81">
    <property type="entry name" value="TY1 ENHANCER ACTIVATOR"/>
    <property type="match status" value="1"/>
</dbReference>
<dbReference type="GO" id="GO:0006351">
    <property type="term" value="P:DNA-templated transcription"/>
    <property type="evidence" value="ECO:0007669"/>
    <property type="project" value="InterPro"/>
</dbReference>
<keyword evidence="4" id="KW-0805">Transcription regulation</keyword>
<dbReference type="PROSITE" id="PS00463">
    <property type="entry name" value="ZN2_CY6_FUNGAL_1"/>
    <property type="match status" value="1"/>
</dbReference>
<dbReference type="GO" id="GO:0008270">
    <property type="term" value="F:zinc ion binding"/>
    <property type="evidence" value="ECO:0007669"/>
    <property type="project" value="InterPro"/>
</dbReference>